<dbReference type="Pfam" id="PF00173">
    <property type="entry name" value="Cyt-b5"/>
    <property type="match status" value="1"/>
</dbReference>
<evidence type="ECO:0000256" key="21">
    <source>
        <dbReference type="ARBA" id="ARBA00082010"/>
    </source>
</evidence>
<dbReference type="PANTHER" id="PTHR13145:SF0">
    <property type="entry name" value="E3 UBIQUITIN-PROTEIN LIGASE MARCHF6"/>
    <property type="match status" value="1"/>
</dbReference>
<evidence type="ECO:0000256" key="24">
    <source>
        <dbReference type="SAM" id="Phobius"/>
    </source>
</evidence>
<dbReference type="InterPro" id="IPR013083">
    <property type="entry name" value="Znf_RING/FYVE/PHD"/>
</dbReference>
<feature type="domain" description="Cytochrome b5 heme-binding" evidence="25">
    <location>
        <begin position="934"/>
        <end position="1011"/>
    </location>
</feature>
<evidence type="ECO:0000256" key="23">
    <source>
        <dbReference type="SAM" id="MobiDB-lite"/>
    </source>
</evidence>
<feature type="transmembrane region" description="Helical" evidence="24">
    <location>
        <begin position="325"/>
        <end position="346"/>
    </location>
</feature>
<evidence type="ECO:0000256" key="2">
    <source>
        <dbReference type="ARBA" id="ARBA00004477"/>
    </source>
</evidence>
<dbReference type="PROSITE" id="PS51292">
    <property type="entry name" value="ZF_RING_CH"/>
    <property type="match status" value="1"/>
</dbReference>
<dbReference type="FunFam" id="3.30.40.10:FF:000096">
    <property type="entry name" value="E3 ubiquitin-protein ligase MARCH6"/>
    <property type="match status" value="1"/>
</dbReference>
<dbReference type="GO" id="GO:0008270">
    <property type="term" value="F:zinc ion binding"/>
    <property type="evidence" value="ECO:0007669"/>
    <property type="project" value="UniProtKB-KW"/>
</dbReference>
<proteinExistence type="inferred from homology"/>
<dbReference type="SMART" id="SM01117">
    <property type="entry name" value="Cyt-b5"/>
    <property type="match status" value="1"/>
</dbReference>
<dbReference type="FunFam" id="3.10.120.10:FF:000002">
    <property type="entry name" value="Cytochrome b5 type B"/>
    <property type="match status" value="1"/>
</dbReference>
<evidence type="ECO:0000256" key="18">
    <source>
        <dbReference type="ARBA" id="ARBA00038168"/>
    </source>
</evidence>
<keyword evidence="9" id="KW-0863">Zinc-finger</keyword>
<keyword evidence="6" id="KW-0808">Transferase</keyword>
<evidence type="ECO:0000256" key="6">
    <source>
        <dbReference type="ARBA" id="ARBA00022679"/>
    </source>
</evidence>
<evidence type="ECO:0000259" key="25">
    <source>
        <dbReference type="PROSITE" id="PS50255"/>
    </source>
</evidence>
<dbReference type="EC" id="2.3.2.27" evidence="4"/>
<dbReference type="Gene3D" id="3.10.120.10">
    <property type="entry name" value="Cytochrome b5-like heme/steroid binding domain"/>
    <property type="match status" value="1"/>
</dbReference>
<dbReference type="InterPro" id="IPR001199">
    <property type="entry name" value="Cyt_B5-like_heme/steroid-bd"/>
</dbReference>
<organism evidence="27 28">
    <name type="scientific">Daphnia galeata</name>
    <dbReference type="NCBI Taxonomy" id="27404"/>
    <lineage>
        <taxon>Eukaryota</taxon>
        <taxon>Metazoa</taxon>
        <taxon>Ecdysozoa</taxon>
        <taxon>Arthropoda</taxon>
        <taxon>Crustacea</taxon>
        <taxon>Branchiopoda</taxon>
        <taxon>Diplostraca</taxon>
        <taxon>Cladocera</taxon>
        <taxon>Anomopoda</taxon>
        <taxon>Daphniidae</taxon>
        <taxon>Daphnia</taxon>
    </lineage>
</organism>
<evidence type="ECO:0000313" key="27">
    <source>
        <dbReference type="EMBL" id="CAH0098104.1"/>
    </source>
</evidence>
<sequence length="1064" mass="120176">MDESLQSGKFPYLPVPAHICRVCRCEGTPDRPLFHPCICTGSIKFIHQECLVQWLRYSRKEYCELCTHRFSFTPIYSPDMPKRLPLKDILSGLVSSLARAIRFWLHYTLVAMAWLGIVPLTACRIYRCLFTGSVSSVLTLPLDMLSSEHVATDILHGCVVVLCTLCAFIGLVWLREQILHGGGPDWLEQDVQNEEHVEMDQPAEGPGIDADVPLQNNIRPDVNAEGVGEANVPPPNNAGQQGQAQGQAQDDVNWNLMEWDRAEELTWERLLGLDGSLVFLEHVFWVASLNTLFILVFAFCPYHIGHFTIVGFKMKDWVSACHFEGLLTTLCGYVVIGLFLVLLHGVTSLLRLRRPKRILGLCYVVVKVSLLTVAEIGVFPIVCGWWLDICSLPLVDATFKDRLHNFSQAPGTSMFLHWLVGILCAFYFASFVLLLREVLRPGVLWFLRNLNDPDFNPVQEMIHLPIVRHLRQFAASLVIFGTIVFLMLWVPIRILQKGMPNFLPYYIVNSTQVHIRDTQVSEYSLELLLLQVIMPCLLEQNHARQWLLYGLRMWCLAVSWLLGLRSYLLGDVSSSSETGEGQPHHNNRGVVIGEHGEEEEDDDDEPNDVQQHQIDPPAAQAEPVAAPPAQEENILLGGVPFRNGGLGAAHQALLQREGPAGYVSYLRPPVFFIRIILLLFIMCFSLSVASTIFLTLPVWIGRLLMETFYGAGPHHELYTAFAGLYFCWLVLRGIHVFSHLVPRGWSNVFVRIKSYTILVLKCTVAFSLLLGVIPLLFGLLLDLVVVVPLRVAVNQSPIFSLSQDWSLGVLYTKIVCGLTMMSPDWWLKHSLEKLYQDGIRRMNLTFVLCELAIPAIVTLGLALALPYVVAHSIVPFFVPSRQLRALIARRVYPSFLVVILLMVFSVWQLKQFKRLYEHIKNDNLLAIVFLKMADNIITLEEVGRHKDSRSGVWITIHGHVYNVTKFLEEHPGGEEVLLEQAGKDATEPFEDVGHSTDARDLLKEYLIGSLPENETKKVNEKNPSNWAKKDEETKSASWASWLIPMSLAFVASMGYRFYTSNQGN</sequence>
<feature type="transmembrane region" description="Helical" evidence="24">
    <location>
        <begin position="358"/>
        <end position="387"/>
    </location>
</feature>
<dbReference type="InterPro" id="IPR036400">
    <property type="entry name" value="Cyt_B5-like_heme/steroid_sf"/>
</dbReference>
<evidence type="ECO:0000256" key="7">
    <source>
        <dbReference type="ARBA" id="ARBA00022692"/>
    </source>
</evidence>
<feature type="region of interest" description="Disordered" evidence="23">
    <location>
        <begin position="224"/>
        <end position="245"/>
    </location>
</feature>
<comment type="subunit">
    <text evidence="19">Interacts with DIO2. Interacts with SQLE.</text>
</comment>
<keyword evidence="14 24" id="KW-1133">Transmembrane helix</keyword>
<evidence type="ECO:0000256" key="1">
    <source>
        <dbReference type="ARBA" id="ARBA00000900"/>
    </source>
</evidence>
<dbReference type="GO" id="GO:0061630">
    <property type="term" value="F:ubiquitin protein ligase activity"/>
    <property type="evidence" value="ECO:0007669"/>
    <property type="project" value="UniProtKB-EC"/>
</dbReference>
<gene>
    <name evidence="27" type="ORF">DGAL_LOCUS151</name>
</gene>
<accession>A0A8J2VY08</accession>
<keyword evidence="15" id="KW-0007">Acetylation</keyword>
<comment type="pathway">
    <text evidence="3">Protein modification; protein ubiquitination.</text>
</comment>
<evidence type="ECO:0000256" key="19">
    <source>
        <dbReference type="ARBA" id="ARBA00064724"/>
    </source>
</evidence>
<comment type="subcellular location">
    <subcellularLocation>
        <location evidence="2">Endoplasmic reticulum membrane</location>
        <topology evidence="2">Multi-pass membrane protein</topology>
    </subcellularLocation>
</comment>
<evidence type="ECO:0000256" key="14">
    <source>
        <dbReference type="ARBA" id="ARBA00022989"/>
    </source>
</evidence>
<dbReference type="PRINTS" id="PR00363">
    <property type="entry name" value="CYTOCHROMEB5"/>
</dbReference>
<comment type="similarity">
    <text evidence="18">Belongs to the cytochrome b5 family.</text>
</comment>
<dbReference type="SUPFAM" id="SSF57850">
    <property type="entry name" value="RING/U-box"/>
    <property type="match status" value="1"/>
</dbReference>
<evidence type="ECO:0000256" key="10">
    <source>
        <dbReference type="ARBA" id="ARBA00022786"/>
    </source>
</evidence>
<evidence type="ECO:0000256" key="3">
    <source>
        <dbReference type="ARBA" id="ARBA00004906"/>
    </source>
</evidence>
<feature type="transmembrane region" description="Helical" evidence="24">
    <location>
        <begin position="546"/>
        <end position="564"/>
    </location>
</feature>
<keyword evidence="10" id="KW-0833">Ubl conjugation pathway</keyword>
<keyword evidence="28" id="KW-1185">Reference proteome</keyword>
<feature type="transmembrane region" description="Helical" evidence="24">
    <location>
        <begin position="283"/>
        <end position="305"/>
    </location>
</feature>
<feature type="transmembrane region" description="Helical" evidence="24">
    <location>
        <begin position="675"/>
        <end position="700"/>
    </location>
</feature>
<evidence type="ECO:0000256" key="8">
    <source>
        <dbReference type="ARBA" id="ARBA00022723"/>
    </source>
</evidence>
<dbReference type="CDD" id="cd16702">
    <property type="entry name" value="RING_CH-C4HC3_MARCH6"/>
    <property type="match status" value="1"/>
</dbReference>
<dbReference type="InterPro" id="IPR056521">
    <property type="entry name" value="MARCHF6-like_C"/>
</dbReference>
<evidence type="ECO:0000256" key="5">
    <source>
        <dbReference type="ARBA" id="ARBA00022617"/>
    </source>
</evidence>
<evidence type="ECO:0000256" key="16">
    <source>
        <dbReference type="ARBA" id="ARBA00023004"/>
    </source>
</evidence>
<feature type="transmembrane region" description="Helical" evidence="24">
    <location>
        <begin position="1038"/>
        <end position="1058"/>
    </location>
</feature>
<evidence type="ECO:0000313" key="28">
    <source>
        <dbReference type="Proteomes" id="UP000789390"/>
    </source>
</evidence>
<evidence type="ECO:0000256" key="15">
    <source>
        <dbReference type="ARBA" id="ARBA00022990"/>
    </source>
</evidence>
<name>A0A8J2VY08_9CRUS</name>
<dbReference type="InterPro" id="IPR018506">
    <property type="entry name" value="Cyt_B5_heme-BS"/>
</dbReference>
<feature type="transmembrane region" description="Helical" evidence="24">
    <location>
        <begin position="415"/>
        <end position="435"/>
    </location>
</feature>
<dbReference type="PANTHER" id="PTHR13145">
    <property type="entry name" value="SSM4 PROTEIN"/>
    <property type="match status" value="1"/>
</dbReference>
<dbReference type="PROSITE" id="PS50255">
    <property type="entry name" value="CYTOCHROME_B5_2"/>
    <property type="match status" value="1"/>
</dbReference>
<dbReference type="InterPro" id="IPR011016">
    <property type="entry name" value="Znf_RING-CH"/>
</dbReference>
<reference evidence="27" key="1">
    <citation type="submission" date="2021-11" db="EMBL/GenBank/DDBJ databases">
        <authorList>
            <person name="Schell T."/>
        </authorList>
    </citation>
    <scope>NUCLEOTIDE SEQUENCE</scope>
    <source>
        <strain evidence="27">M5</strain>
    </source>
</reference>
<feature type="transmembrane region" description="Helical" evidence="24">
    <location>
        <begin position="762"/>
        <end position="785"/>
    </location>
</feature>
<comment type="catalytic activity">
    <reaction evidence="1">
        <text>S-ubiquitinyl-[E2 ubiquitin-conjugating enzyme]-L-cysteine + [acceptor protein]-L-lysine = [E2 ubiquitin-conjugating enzyme]-L-cysteine + N(6)-ubiquitinyl-[acceptor protein]-L-lysine.</text>
        <dbReference type="EC" id="2.3.2.27"/>
    </reaction>
</comment>
<keyword evidence="11" id="KW-0256">Endoplasmic reticulum</keyword>
<feature type="transmembrane region" description="Helical" evidence="24">
    <location>
        <begin position="154"/>
        <end position="174"/>
    </location>
</feature>
<evidence type="ECO:0000256" key="9">
    <source>
        <dbReference type="ARBA" id="ARBA00022771"/>
    </source>
</evidence>
<keyword evidence="7 24" id="KW-0812">Transmembrane</keyword>
<feature type="transmembrane region" description="Helical" evidence="24">
    <location>
        <begin position="890"/>
        <end position="909"/>
    </location>
</feature>
<dbReference type="SMART" id="SM00744">
    <property type="entry name" value="RINGv"/>
    <property type="match status" value="1"/>
</dbReference>
<feature type="transmembrane region" description="Helical" evidence="24">
    <location>
        <begin position="720"/>
        <end position="741"/>
    </location>
</feature>
<keyword evidence="17 24" id="KW-0472">Membrane</keyword>
<keyword evidence="12" id="KW-0862">Zinc</keyword>
<feature type="transmembrane region" description="Helical" evidence="24">
    <location>
        <begin position="847"/>
        <end position="870"/>
    </location>
</feature>
<keyword evidence="13" id="KW-0832">Ubl conjugation</keyword>
<dbReference type="Pfam" id="PF12906">
    <property type="entry name" value="RINGv"/>
    <property type="match status" value="1"/>
</dbReference>
<keyword evidence="16" id="KW-0408">Iron</keyword>
<dbReference type="Gene3D" id="3.30.40.10">
    <property type="entry name" value="Zinc/RING finger domain, C3HC4 (zinc finger)"/>
    <property type="match status" value="1"/>
</dbReference>
<comment type="caution">
    <text evidence="27">The sequence shown here is derived from an EMBL/GenBank/DDBJ whole genome shotgun (WGS) entry which is preliminary data.</text>
</comment>
<feature type="transmembrane region" description="Helical" evidence="24">
    <location>
        <begin position="805"/>
        <end position="827"/>
    </location>
</feature>
<dbReference type="AlphaFoldDB" id="A0A8J2VY08"/>
<evidence type="ECO:0000256" key="12">
    <source>
        <dbReference type="ARBA" id="ARBA00022833"/>
    </source>
</evidence>
<feature type="transmembrane region" description="Helical" evidence="24">
    <location>
        <begin position="101"/>
        <end position="118"/>
    </location>
</feature>
<dbReference type="PROSITE" id="PS00191">
    <property type="entry name" value="CYTOCHROME_B5_1"/>
    <property type="match status" value="1"/>
</dbReference>
<dbReference type="GO" id="GO:0020037">
    <property type="term" value="F:heme binding"/>
    <property type="evidence" value="ECO:0007669"/>
    <property type="project" value="InterPro"/>
</dbReference>
<dbReference type="GO" id="GO:0036503">
    <property type="term" value="P:ERAD pathway"/>
    <property type="evidence" value="ECO:0007669"/>
    <property type="project" value="TreeGrafter"/>
</dbReference>
<keyword evidence="5" id="KW-0349">Heme</keyword>
<feature type="transmembrane region" description="Helical" evidence="24">
    <location>
        <begin position="473"/>
        <end position="492"/>
    </location>
</feature>
<keyword evidence="8" id="KW-0479">Metal-binding</keyword>
<dbReference type="EMBL" id="CAKKLH010000001">
    <property type="protein sequence ID" value="CAH0098104.1"/>
    <property type="molecule type" value="Genomic_DNA"/>
</dbReference>
<evidence type="ECO:0000256" key="17">
    <source>
        <dbReference type="ARBA" id="ARBA00023136"/>
    </source>
</evidence>
<dbReference type="OrthoDB" id="1108038at2759"/>
<dbReference type="GO" id="GO:0005789">
    <property type="term" value="C:endoplasmic reticulum membrane"/>
    <property type="evidence" value="ECO:0007669"/>
    <property type="project" value="UniProtKB-SubCell"/>
</dbReference>
<dbReference type="Proteomes" id="UP000789390">
    <property type="component" value="Unassembled WGS sequence"/>
</dbReference>
<evidence type="ECO:0000256" key="13">
    <source>
        <dbReference type="ARBA" id="ARBA00022843"/>
    </source>
</evidence>
<protein>
    <recommendedName>
        <fullName evidence="20">E3 ubiquitin-protein ligase MARCHF6</fullName>
        <ecNumber evidence="4">2.3.2.27</ecNumber>
    </recommendedName>
    <alternativeName>
        <fullName evidence="22">Membrane-associated RING finger protein 6</fullName>
    </alternativeName>
    <alternativeName>
        <fullName evidence="21">Membrane-associated RING-CH protein VI</fullName>
    </alternativeName>
</protein>
<evidence type="ECO:0000256" key="4">
    <source>
        <dbReference type="ARBA" id="ARBA00012483"/>
    </source>
</evidence>
<dbReference type="Pfam" id="PF23113">
    <property type="entry name" value="MARCHF6_C"/>
    <property type="match status" value="1"/>
</dbReference>
<evidence type="ECO:0000256" key="11">
    <source>
        <dbReference type="ARBA" id="ARBA00022824"/>
    </source>
</evidence>
<evidence type="ECO:0000259" key="26">
    <source>
        <dbReference type="PROSITE" id="PS51292"/>
    </source>
</evidence>
<feature type="domain" description="RING-CH-type" evidence="26">
    <location>
        <begin position="12"/>
        <end position="73"/>
    </location>
</feature>
<evidence type="ECO:0000256" key="20">
    <source>
        <dbReference type="ARBA" id="ARBA00069012"/>
    </source>
</evidence>
<evidence type="ECO:0000256" key="22">
    <source>
        <dbReference type="ARBA" id="ARBA00083917"/>
    </source>
</evidence>
<dbReference type="SUPFAM" id="SSF55856">
    <property type="entry name" value="Cytochrome b5-like heme/steroid binding domain"/>
    <property type="match status" value="1"/>
</dbReference>